<sequence length="105" mass="12109">MDGAICQYLEDQWMELEDSAPSDSKGVRRSIPLDQASTAASYVHLLASKYGWGEQYILNMPISRILQYRNLIISEIDPQHKPASLAMNVIREYNERFSRMLKESK</sequence>
<dbReference type="RefSeq" id="WP_185692784.1">
    <property type="nucleotide sequence ID" value="NZ_JACHVA010000082.1"/>
</dbReference>
<comment type="caution">
    <text evidence="1">The sequence shown here is derived from an EMBL/GenBank/DDBJ whole genome shotgun (WGS) entry which is preliminary data.</text>
</comment>
<keyword evidence="2" id="KW-1185">Reference proteome</keyword>
<dbReference type="EMBL" id="JACHVA010000082">
    <property type="protein sequence ID" value="MBC2602084.1"/>
    <property type="molecule type" value="Genomic_DNA"/>
</dbReference>
<evidence type="ECO:0000313" key="1">
    <source>
        <dbReference type="EMBL" id="MBC2602084.1"/>
    </source>
</evidence>
<reference evidence="1 2" key="1">
    <citation type="submission" date="2020-07" db="EMBL/GenBank/DDBJ databases">
        <authorList>
            <person name="Feng X."/>
        </authorList>
    </citation>
    <scope>NUCLEOTIDE SEQUENCE [LARGE SCALE GENOMIC DNA]</scope>
    <source>
        <strain evidence="1 2">JCM14086</strain>
    </source>
</reference>
<accession>A0A7X1AY74</accession>
<dbReference type="AlphaFoldDB" id="A0A7X1AY74"/>
<dbReference type="Proteomes" id="UP000525652">
    <property type="component" value="Unassembled WGS sequence"/>
</dbReference>
<evidence type="ECO:0000313" key="2">
    <source>
        <dbReference type="Proteomes" id="UP000525652"/>
    </source>
</evidence>
<protein>
    <submittedName>
        <fullName evidence="1">Uncharacterized protein</fullName>
    </submittedName>
</protein>
<proteinExistence type="predicted"/>
<name>A0A7X1AY74_9BACT</name>
<gene>
    <name evidence="1" type="ORF">H5P30_09880</name>
</gene>
<organism evidence="1 2">
    <name type="scientific">Puniceicoccus vermicola</name>
    <dbReference type="NCBI Taxonomy" id="388746"/>
    <lineage>
        <taxon>Bacteria</taxon>
        <taxon>Pseudomonadati</taxon>
        <taxon>Verrucomicrobiota</taxon>
        <taxon>Opitutia</taxon>
        <taxon>Puniceicoccales</taxon>
        <taxon>Puniceicoccaceae</taxon>
        <taxon>Puniceicoccus</taxon>
    </lineage>
</organism>